<protein>
    <submittedName>
        <fullName evidence="1">Uncharacterized protein</fullName>
    </submittedName>
</protein>
<organism evidence="1 2">
    <name type="scientific">Lithospermum erythrorhizon</name>
    <name type="common">Purple gromwell</name>
    <name type="synonym">Lithospermum officinale var. erythrorhizon</name>
    <dbReference type="NCBI Taxonomy" id="34254"/>
    <lineage>
        <taxon>Eukaryota</taxon>
        <taxon>Viridiplantae</taxon>
        <taxon>Streptophyta</taxon>
        <taxon>Embryophyta</taxon>
        <taxon>Tracheophyta</taxon>
        <taxon>Spermatophyta</taxon>
        <taxon>Magnoliopsida</taxon>
        <taxon>eudicotyledons</taxon>
        <taxon>Gunneridae</taxon>
        <taxon>Pentapetalae</taxon>
        <taxon>asterids</taxon>
        <taxon>lamiids</taxon>
        <taxon>Boraginales</taxon>
        <taxon>Boraginaceae</taxon>
        <taxon>Boraginoideae</taxon>
        <taxon>Lithospermeae</taxon>
        <taxon>Lithospermum</taxon>
    </lineage>
</organism>
<dbReference type="Proteomes" id="UP001454036">
    <property type="component" value="Unassembled WGS sequence"/>
</dbReference>
<name>A0AAV3RII5_LITER</name>
<accession>A0AAV3RII5</accession>
<dbReference type="EMBL" id="BAABME010009291">
    <property type="protein sequence ID" value="GAA0174891.1"/>
    <property type="molecule type" value="Genomic_DNA"/>
</dbReference>
<dbReference type="AlphaFoldDB" id="A0AAV3RII5"/>
<sequence>MVKKLVPGPQASHETSRLWLREWLKVVALEQELKGRSLQATEAIHHPWELALLGQDLRKAKEERAAAFRAARAAQQKMEGLRRAYCQDSPLRCRI</sequence>
<reference evidence="1 2" key="1">
    <citation type="submission" date="2024-01" db="EMBL/GenBank/DDBJ databases">
        <title>The complete chloroplast genome sequence of Lithospermum erythrorhizon: insights into the phylogenetic relationship among Boraginaceae species and the maternal lineages of purple gromwells.</title>
        <authorList>
            <person name="Okada T."/>
            <person name="Watanabe K."/>
        </authorList>
    </citation>
    <scope>NUCLEOTIDE SEQUENCE [LARGE SCALE GENOMIC DNA]</scope>
</reference>
<proteinExistence type="predicted"/>
<comment type="caution">
    <text evidence="1">The sequence shown here is derived from an EMBL/GenBank/DDBJ whole genome shotgun (WGS) entry which is preliminary data.</text>
</comment>
<evidence type="ECO:0000313" key="1">
    <source>
        <dbReference type="EMBL" id="GAA0174891.1"/>
    </source>
</evidence>
<evidence type="ECO:0000313" key="2">
    <source>
        <dbReference type="Proteomes" id="UP001454036"/>
    </source>
</evidence>
<keyword evidence="2" id="KW-1185">Reference proteome</keyword>
<gene>
    <name evidence="1" type="ORF">LIER_28181</name>
</gene>